<feature type="transmembrane region" description="Helical" evidence="7">
    <location>
        <begin position="190"/>
        <end position="216"/>
    </location>
</feature>
<evidence type="ECO:0000256" key="1">
    <source>
        <dbReference type="ARBA" id="ARBA00004651"/>
    </source>
</evidence>
<evidence type="ECO:0000313" key="10">
    <source>
        <dbReference type="Proteomes" id="UP001205337"/>
    </source>
</evidence>
<dbReference type="CDD" id="cd06261">
    <property type="entry name" value="TM_PBP2"/>
    <property type="match status" value="1"/>
</dbReference>
<keyword evidence="5 7" id="KW-1133">Transmembrane helix</keyword>
<comment type="similarity">
    <text evidence="7">Belongs to the binding-protein-dependent transport system permease family.</text>
</comment>
<keyword evidence="2 7" id="KW-0813">Transport</keyword>
<keyword evidence="6 7" id="KW-0472">Membrane</keyword>
<evidence type="ECO:0000256" key="6">
    <source>
        <dbReference type="ARBA" id="ARBA00023136"/>
    </source>
</evidence>
<evidence type="ECO:0000256" key="4">
    <source>
        <dbReference type="ARBA" id="ARBA00022692"/>
    </source>
</evidence>
<evidence type="ECO:0000259" key="8">
    <source>
        <dbReference type="PROSITE" id="PS50928"/>
    </source>
</evidence>
<dbReference type="PROSITE" id="PS50928">
    <property type="entry name" value="ABC_TM1"/>
    <property type="match status" value="1"/>
</dbReference>
<keyword evidence="3" id="KW-1003">Cell membrane</keyword>
<feature type="domain" description="ABC transmembrane type-1" evidence="8">
    <location>
        <begin position="75"/>
        <end position="259"/>
    </location>
</feature>
<evidence type="ECO:0000256" key="7">
    <source>
        <dbReference type="RuleBase" id="RU363032"/>
    </source>
</evidence>
<dbReference type="EMBL" id="JANTHX010000008">
    <property type="protein sequence ID" value="MCS0500310.1"/>
    <property type="molecule type" value="Genomic_DNA"/>
</dbReference>
<dbReference type="SUPFAM" id="SSF161098">
    <property type="entry name" value="MetI-like"/>
    <property type="match status" value="1"/>
</dbReference>
<gene>
    <name evidence="9" type="ORF">NUH29_12210</name>
</gene>
<keyword evidence="4 7" id="KW-0812">Transmembrane</keyword>
<dbReference type="Gene3D" id="1.10.3720.10">
    <property type="entry name" value="MetI-like"/>
    <property type="match status" value="1"/>
</dbReference>
<accession>A0ABT1ZHV9</accession>
<feature type="transmembrane region" description="Helical" evidence="7">
    <location>
        <begin position="237"/>
        <end position="258"/>
    </location>
</feature>
<dbReference type="PANTHER" id="PTHR30151:SF0">
    <property type="entry name" value="ABC TRANSPORTER PERMEASE PROTEIN MJ0413-RELATED"/>
    <property type="match status" value="1"/>
</dbReference>
<evidence type="ECO:0000313" key="9">
    <source>
        <dbReference type="EMBL" id="MCS0500310.1"/>
    </source>
</evidence>
<dbReference type="Pfam" id="PF00528">
    <property type="entry name" value="BPD_transp_1"/>
    <property type="match status" value="1"/>
</dbReference>
<proteinExistence type="inferred from homology"/>
<comment type="caution">
    <text evidence="9">The sequence shown here is derived from an EMBL/GenBank/DDBJ whole genome shotgun (WGS) entry which is preliminary data.</text>
</comment>
<sequence length="275" mass="30022">MTTARVAPPTRMRARRQTHRIRKVVLGVAGLLGFLATWQLIPALGIVDPRFLPPASEVLAQLGHQFVDLEFWRNVGRTLTTWGIGLLIATVAAVALGTVVGLVPYLRRLTHTTVEFLRPIPSVALIPLAILLFGFQVPAALLIVVYASFWQVFVQVLYGVADVDTVARDTARSFGLTRAERFRELVLPTALPYIMTGLRLAAAVALILTVTAELLIGIPGIGRVIVFARSAGDVTTVYVYVVVAGLLGLIVNLVFRVIERRALFWHQSVRGEDAA</sequence>
<dbReference type="PANTHER" id="PTHR30151">
    <property type="entry name" value="ALKANE SULFONATE ABC TRANSPORTER-RELATED, MEMBRANE SUBUNIT"/>
    <property type="match status" value="1"/>
</dbReference>
<dbReference type="RefSeq" id="WP_258799458.1">
    <property type="nucleotide sequence ID" value="NZ_JANTHX010000008.1"/>
</dbReference>
<evidence type="ECO:0000256" key="3">
    <source>
        <dbReference type="ARBA" id="ARBA00022475"/>
    </source>
</evidence>
<protein>
    <submittedName>
        <fullName evidence="9">ABC transporter permease</fullName>
    </submittedName>
</protein>
<reference evidence="9 10" key="1">
    <citation type="submission" date="2022-08" db="EMBL/GenBank/DDBJ databases">
        <authorList>
            <person name="Li F."/>
        </authorList>
    </citation>
    <scope>NUCLEOTIDE SEQUENCE [LARGE SCALE GENOMIC DNA]</scope>
    <source>
        <strain evidence="9 10">10F1B-8-1</strain>
    </source>
</reference>
<evidence type="ECO:0000256" key="5">
    <source>
        <dbReference type="ARBA" id="ARBA00022989"/>
    </source>
</evidence>
<organism evidence="9 10">
    <name type="scientific">Protaetiibacter mangrovi</name>
    <dbReference type="NCBI Taxonomy" id="2970926"/>
    <lineage>
        <taxon>Bacteria</taxon>
        <taxon>Bacillati</taxon>
        <taxon>Actinomycetota</taxon>
        <taxon>Actinomycetes</taxon>
        <taxon>Micrococcales</taxon>
        <taxon>Microbacteriaceae</taxon>
        <taxon>Protaetiibacter</taxon>
    </lineage>
</organism>
<keyword evidence="10" id="KW-1185">Reference proteome</keyword>
<comment type="subcellular location">
    <subcellularLocation>
        <location evidence="1 7">Cell membrane</location>
        <topology evidence="1 7">Multi-pass membrane protein</topology>
    </subcellularLocation>
</comment>
<dbReference type="InterPro" id="IPR000515">
    <property type="entry name" value="MetI-like"/>
</dbReference>
<evidence type="ECO:0000256" key="2">
    <source>
        <dbReference type="ARBA" id="ARBA00022448"/>
    </source>
</evidence>
<dbReference type="InterPro" id="IPR035906">
    <property type="entry name" value="MetI-like_sf"/>
</dbReference>
<name>A0ABT1ZHV9_9MICO</name>
<feature type="transmembrane region" description="Helical" evidence="7">
    <location>
        <begin position="124"/>
        <end position="149"/>
    </location>
</feature>
<dbReference type="Proteomes" id="UP001205337">
    <property type="component" value="Unassembled WGS sequence"/>
</dbReference>
<feature type="transmembrane region" description="Helical" evidence="7">
    <location>
        <begin position="21"/>
        <end position="41"/>
    </location>
</feature>
<feature type="transmembrane region" description="Helical" evidence="7">
    <location>
        <begin position="82"/>
        <end position="103"/>
    </location>
</feature>